<dbReference type="InterPro" id="IPR010666">
    <property type="entry name" value="Znf_GRF"/>
</dbReference>
<feature type="compositionally biased region" description="Polar residues" evidence="5">
    <location>
        <begin position="150"/>
        <end position="165"/>
    </location>
</feature>
<evidence type="ECO:0000256" key="5">
    <source>
        <dbReference type="SAM" id="MobiDB-lite"/>
    </source>
</evidence>
<name>A0A5B7J525_PORTR</name>
<dbReference type="PROSITE" id="PS51999">
    <property type="entry name" value="ZF_GRF"/>
    <property type="match status" value="1"/>
</dbReference>
<evidence type="ECO:0000256" key="2">
    <source>
        <dbReference type="ARBA" id="ARBA00022771"/>
    </source>
</evidence>
<organism evidence="7 8">
    <name type="scientific">Portunus trituberculatus</name>
    <name type="common">Swimming crab</name>
    <name type="synonym">Neptunus trituberculatus</name>
    <dbReference type="NCBI Taxonomy" id="210409"/>
    <lineage>
        <taxon>Eukaryota</taxon>
        <taxon>Metazoa</taxon>
        <taxon>Ecdysozoa</taxon>
        <taxon>Arthropoda</taxon>
        <taxon>Crustacea</taxon>
        <taxon>Multicrustacea</taxon>
        <taxon>Malacostraca</taxon>
        <taxon>Eumalacostraca</taxon>
        <taxon>Eucarida</taxon>
        <taxon>Decapoda</taxon>
        <taxon>Pleocyemata</taxon>
        <taxon>Brachyura</taxon>
        <taxon>Eubrachyura</taxon>
        <taxon>Portunoidea</taxon>
        <taxon>Portunidae</taxon>
        <taxon>Portuninae</taxon>
        <taxon>Portunus</taxon>
    </lineage>
</organism>
<evidence type="ECO:0000256" key="3">
    <source>
        <dbReference type="ARBA" id="ARBA00022833"/>
    </source>
</evidence>
<gene>
    <name evidence="7" type="primary">Top3a</name>
    <name evidence="7" type="ORF">E2C01_084837</name>
</gene>
<dbReference type="OrthoDB" id="430051at2759"/>
<sequence length="165" mass="17616">MAEVDQDMALEEAGQGQAVVEAGQGQTVGEAGQAQAVVEAGQGQAVVEAGQGQAVVEAGQRQVVVEDLDLRSSGYGSSWSTSGSGRHMDQENKIVCSCNKEAILLTAKNGPNTGRPFYRCADFQNSCNLFLWADDDNSIRRERDKDTGRGWNQTGQSSTRTTSKN</sequence>
<dbReference type="AlphaFoldDB" id="A0A5B7J525"/>
<evidence type="ECO:0000313" key="8">
    <source>
        <dbReference type="Proteomes" id="UP000324222"/>
    </source>
</evidence>
<keyword evidence="1" id="KW-0479">Metal-binding</keyword>
<keyword evidence="8" id="KW-1185">Reference proteome</keyword>
<dbReference type="Pfam" id="PF06839">
    <property type="entry name" value="Zn_ribbon_GRF"/>
    <property type="match status" value="1"/>
</dbReference>
<proteinExistence type="predicted"/>
<reference evidence="7 8" key="1">
    <citation type="submission" date="2019-05" db="EMBL/GenBank/DDBJ databases">
        <title>Another draft genome of Portunus trituberculatus and its Hox gene families provides insights of decapod evolution.</title>
        <authorList>
            <person name="Jeong J.-H."/>
            <person name="Song I."/>
            <person name="Kim S."/>
            <person name="Choi T."/>
            <person name="Kim D."/>
            <person name="Ryu S."/>
            <person name="Kim W."/>
        </authorList>
    </citation>
    <scope>NUCLEOTIDE SEQUENCE [LARGE SCALE GENOMIC DNA]</scope>
    <source>
        <tissue evidence="7">Muscle</tissue>
    </source>
</reference>
<dbReference type="GO" id="GO:0016853">
    <property type="term" value="F:isomerase activity"/>
    <property type="evidence" value="ECO:0007669"/>
    <property type="project" value="UniProtKB-KW"/>
</dbReference>
<protein>
    <submittedName>
        <fullName evidence="7">DNA topoisomerase 3-alpha</fullName>
    </submittedName>
</protein>
<evidence type="ECO:0000259" key="6">
    <source>
        <dbReference type="PROSITE" id="PS51999"/>
    </source>
</evidence>
<dbReference type="EMBL" id="VSRR010082475">
    <property type="protein sequence ID" value="MPC89875.1"/>
    <property type="molecule type" value="Genomic_DNA"/>
</dbReference>
<accession>A0A5B7J525</accession>
<feature type="domain" description="GRF-type" evidence="6">
    <location>
        <begin position="96"/>
        <end position="136"/>
    </location>
</feature>
<evidence type="ECO:0000256" key="4">
    <source>
        <dbReference type="PROSITE-ProRule" id="PRU01343"/>
    </source>
</evidence>
<evidence type="ECO:0000313" key="7">
    <source>
        <dbReference type="EMBL" id="MPC89875.1"/>
    </source>
</evidence>
<keyword evidence="3" id="KW-0862">Zinc</keyword>
<keyword evidence="2 4" id="KW-0863">Zinc-finger</keyword>
<comment type="caution">
    <text evidence="7">The sequence shown here is derived from an EMBL/GenBank/DDBJ whole genome shotgun (WGS) entry which is preliminary data.</text>
</comment>
<dbReference type="Proteomes" id="UP000324222">
    <property type="component" value="Unassembled WGS sequence"/>
</dbReference>
<evidence type="ECO:0000256" key="1">
    <source>
        <dbReference type="ARBA" id="ARBA00022723"/>
    </source>
</evidence>
<dbReference type="GO" id="GO:0008270">
    <property type="term" value="F:zinc ion binding"/>
    <property type="evidence" value="ECO:0007669"/>
    <property type="project" value="UniProtKB-KW"/>
</dbReference>
<keyword evidence="7" id="KW-0413">Isomerase</keyword>
<feature type="region of interest" description="Disordered" evidence="5">
    <location>
        <begin position="141"/>
        <end position="165"/>
    </location>
</feature>